<organism evidence="3 4">
    <name type="scientific">Cylindrobasidium torrendii FP15055 ss-10</name>
    <dbReference type="NCBI Taxonomy" id="1314674"/>
    <lineage>
        <taxon>Eukaryota</taxon>
        <taxon>Fungi</taxon>
        <taxon>Dikarya</taxon>
        <taxon>Basidiomycota</taxon>
        <taxon>Agaricomycotina</taxon>
        <taxon>Agaricomycetes</taxon>
        <taxon>Agaricomycetidae</taxon>
        <taxon>Agaricales</taxon>
        <taxon>Marasmiineae</taxon>
        <taxon>Physalacriaceae</taxon>
        <taxon>Cylindrobasidium</taxon>
    </lineage>
</organism>
<feature type="compositionally biased region" description="Polar residues" evidence="1">
    <location>
        <begin position="1"/>
        <end position="13"/>
    </location>
</feature>
<dbReference type="OrthoDB" id="3057032at2759"/>
<keyword evidence="4" id="KW-1185">Reference proteome</keyword>
<keyword evidence="2" id="KW-0812">Transmembrane</keyword>
<dbReference type="Proteomes" id="UP000054007">
    <property type="component" value="Unassembled WGS sequence"/>
</dbReference>
<proteinExistence type="predicted"/>
<feature type="transmembrane region" description="Helical" evidence="2">
    <location>
        <begin position="198"/>
        <end position="221"/>
    </location>
</feature>
<name>A0A0D7BUM7_9AGAR</name>
<feature type="compositionally biased region" description="Low complexity" evidence="1">
    <location>
        <begin position="34"/>
        <end position="43"/>
    </location>
</feature>
<feature type="compositionally biased region" description="Low complexity" evidence="1">
    <location>
        <begin position="59"/>
        <end position="71"/>
    </location>
</feature>
<reference evidence="3 4" key="1">
    <citation type="journal article" date="2015" name="Fungal Genet. Biol.">
        <title>Evolution of novel wood decay mechanisms in Agaricales revealed by the genome sequences of Fistulina hepatica and Cylindrobasidium torrendii.</title>
        <authorList>
            <person name="Floudas D."/>
            <person name="Held B.W."/>
            <person name="Riley R."/>
            <person name="Nagy L.G."/>
            <person name="Koehler G."/>
            <person name="Ransdell A.S."/>
            <person name="Younus H."/>
            <person name="Chow J."/>
            <person name="Chiniquy J."/>
            <person name="Lipzen A."/>
            <person name="Tritt A."/>
            <person name="Sun H."/>
            <person name="Haridas S."/>
            <person name="LaButti K."/>
            <person name="Ohm R.A."/>
            <person name="Kues U."/>
            <person name="Blanchette R.A."/>
            <person name="Grigoriev I.V."/>
            <person name="Minto R.E."/>
            <person name="Hibbett D.S."/>
        </authorList>
    </citation>
    <scope>NUCLEOTIDE SEQUENCE [LARGE SCALE GENOMIC DNA]</scope>
    <source>
        <strain evidence="3 4">FP15055 ss-10</strain>
    </source>
</reference>
<gene>
    <name evidence="3" type="ORF">CYLTODRAFT_485484</name>
</gene>
<sequence>MAVPTTSRRSSWMDNYENVEELPAEQDGFLASGATTPPTTTATRVFSPSPLNPGTPRPSSSASVNRSSTCSSGGGPKSPAVESPPRFVRAASSFTVGPRIPSEEARILSSPGSRGSMILYHLPADGPLEPPPNMRRLTMVSTSSRDSTISYSSDSKYPAHEHNIQAYLYDPEMDAGNFDKEDQEVLQAERQRIGWRGAFNIGMLCIIILGLIALFVAYPLVAFSNTNDVNARIVHNKYINETGQADGF</sequence>
<evidence type="ECO:0000256" key="2">
    <source>
        <dbReference type="SAM" id="Phobius"/>
    </source>
</evidence>
<dbReference type="EMBL" id="KN880436">
    <property type="protein sequence ID" value="KIY73316.1"/>
    <property type="molecule type" value="Genomic_DNA"/>
</dbReference>
<accession>A0A0D7BUM7</accession>
<dbReference type="STRING" id="1314674.A0A0D7BUM7"/>
<dbReference type="AlphaFoldDB" id="A0A0D7BUM7"/>
<feature type="region of interest" description="Disordered" evidence="1">
    <location>
        <begin position="1"/>
        <end position="86"/>
    </location>
</feature>
<keyword evidence="2" id="KW-1133">Transmembrane helix</keyword>
<keyword evidence="2" id="KW-0472">Membrane</keyword>
<evidence type="ECO:0000256" key="1">
    <source>
        <dbReference type="SAM" id="MobiDB-lite"/>
    </source>
</evidence>
<evidence type="ECO:0008006" key="5">
    <source>
        <dbReference type="Google" id="ProtNLM"/>
    </source>
</evidence>
<protein>
    <recommendedName>
        <fullName evidence="5">Glycoside hydrolase family 16 protein</fullName>
    </recommendedName>
</protein>
<evidence type="ECO:0000313" key="3">
    <source>
        <dbReference type="EMBL" id="KIY73316.1"/>
    </source>
</evidence>
<evidence type="ECO:0000313" key="4">
    <source>
        <dbReference type="Proteomes" id="UP000054007"/>
    </source>
</evidence>